<organism evidence="1 2">
    <name type="scientific">Pseudoclavibacter terrae</name>
    <dbReference type="NCBI Taxonomy" id="1530195"/>
    <lineage>
        <taxon>Bacteria</taxon>
        <taxon>Bacillati</taxon>
        <taxon>Actinomycetota</taxon>
        <taxon>Actinomycetes</taxon>
        <taxon>Micrococcales</taxon>
        <taxon>Microbacteriaceae</taxon>
        <taxon>Pseudoclavibacter</taxon>
    </lineage>
</organism>
<dbReference type="EMBL" id="WBJX01000006">
    <property type="protein sequence ID" value="KAB1636427.1"/>
    <property type="molecule type" value="Genomic_DNA"/>
</dbReference>
<accession>A0A7J5AYI5</accession>
<evidence type="ECO:0000313" key="1">
    <source>
        <dbReference type="EMBL" id="KAB1636427.1"/>
    </source>
</evidence>
<name>A0A7J5AYI5_9MICO</name>
<protein>
    <submittedName>
        <fullName evidence="1">DUF2252 domain-containing protein</fullName>
    </submittedName>
</protein>
<proteinExistence type="predicted"/>
<dbReference type="OrthoDB" id="1491115at2"/>
<keyword evidence="2" id="KW-1185">Reference proteome</keyword>
<dbReference type="AlphaFoldDB" id="A0A7J5AYI5"/>
<dbReference type="RefSeq" id="WP_151424730.1">
    <property type="nucleotide sequence ID" value="NZ_CANKVH010000005.1"/>
</dbReference>
<dbReference type="Pfam" id="PF10009">
    <property type="entry name" value="DUF2252"/>
    <property type="match status" value="1"/>
</dbReference>
<reference evidence="1 2" key="1">
    <citation type="submission" date="2019-09" db="EMBL/GenBank/DDBJ databases">
        <title>Phylogeny of genus Pseudoclavibacter and closely related genus.</title>
        <authorList>
            <person name="Li Y."/>
        </authorList>
    </citation>
    <scope>NUCLEOTIDE SEQUENCE [LARGE SCALE GENOMIC DNA]</scope>
    <source>
        <strain evidence="1 2">THG-MD12</strain>
    </source>
</reference>
<gene>
    <name evidence="1" type="ORF">F8O03_15870</name>
</gene>
<dbReference type="Proteomes" id="UP000490386">
    <property type="component" value="Unassembled WGS sequence"/>
</dbReference>
<dbReference type="InterPro" id="IPR018721">
    <property type="entry name" value="DUF2252"/>
</dbReference>
<dbReference type="PANTHER" id="PTHR39441:SF1">
    <property type="entry name" value="DUF2252 DOMAIN-CONTAINING PROTEIN"/>
    <property type="match status" value="1"/>
</dbReference>
<dbReference type="PANTHER" id="PTHR39441">
    <property type="entry name" value="DUF2252 DOMAIN-CONTAINING PROTEIN"/>
    <property type="match status" value="1"/>
</dbReference>
<sequence length="474" mass="52205">MPTHLSRLQRDRAPRPSRDELYAAGKALRKTQPHVEHAIFVAGERDPRAILAEQNAARLPELVPLRMGRMLDSAFTFYRGTAAIMAHDLAQGATTGIQVVACGDAHLSNFGLFASPQRTLVFDLNDFDEAASAPWEWDLKRLVASVVIGARDLGLTEEKTRKAARKAAAAYREGMREMVGHSALDRYYLRLDTDVAHPSFRTEAQDVLAKATKSARKRTSQKFVDKLTERAADGTRLIVENPPVMTHVPPESEARVEELFEQYRATVSTDVAFLLGSFTLTDVARRAVGVGSVGTRCFILILTGPAGEALVLQVKEAPASVLETYGDVDPRRLLQARTRAEYDELGEGYRVVSCQRILQAVSDPFLGYLRFAGEDGIERDFYVRQFRDMKGSVELEQLTPSEFSKYGEACGTLLARAHAQSPIAPMIAGYLGKSGSFDGAIAEWAIGYAEQSALDYAELLAARDRGDFEAVSDR</sequence>
<comment type="caution">
    <text evidence="1">The sequence shown here is derived from an EMBL/GenBank/DDBJ whole genome shotgun (WGS) entry which is preliminary data.</text>
</comment>
<evidence type="ECO:0000313" key="2">
    <source>
        <dbReference type="Proteomes" id="UP000490386"/>
    </source>
</evidence>